<feature type="compositionally biased region" description="Polar residues" evidence="1">
    <location>
        <begin position="327"/>
        <end position="345"/>
    </location>
</feature>
<gene>
    <name evidence="2" type="ORF">BCR42DRAFT_456845</name>
</gene>
<organism evidence="2 3">
    <name type="scientific">Absidia repens</name>
    <dbReference type="NCBI Taxonomy" id="90262"/>
    <lineage>
        <taxon>Eukaryota</taxon>
        <taxon>Fungi</taxon>
        <taxon>Fungi incertae sedis</taxon>
        <taxon>Mucoromycota</taxon>
        <taxon>Mucoromycotina</taxon>
        <taxon>Mucoromycetes</taxon>
        <taxon>Mucorales</taxon>
        <taxon>Cunninghamellaceae</taxon>
        <taxon>Absidia</taxon>
    </lineage>
</organism>
<feature type="compositionally biased region" description="Basic and acidic residues" evidence="1">
    <location>
        <begin position="360"/>
        <end position="384"/>
    </location>
</feature>
<accession>A0A1X2HYU1</accession>
<evidence type="ECO:0000313" key="3">
    <source>
        <dbReference type="Proteomes" id="UP000193560"/>
    </source>
</evidence>
<feature type="compositionally biased region" description="Polar residues" evidence="1">
    <location>
        <begin position="33"/>
        <end position="45"/>
    </location>
</feature>
<feature type="compositionally biased region" description="Acidic residues" evidence="1">
    <location>
        <begin position="274"/>
        <end position="296"/>
    </location>
</feature>
<keyword evidence="3" id="KW-1185">Reference proteome</keyword>
<dbReference type="Proteomes" id="UP000193560">
    <property type="component" value="Unassembled WGS sequence"/>
</dbReference>
<feature type="compositionally biased region" description="Basic and acidic residues" evidence="1">
    <location>
        <begin position="171"/>
        <end position="183"/>
    </location>
</feature>
<proteinExistence type="predicted"/>
<name>A0A1X2HYU1_9FUNG</name>
<feature type="compositionally biased region" description="Acidic residues" evidence="1">
    <location>
        <begin position="241"/>
        <end position="252"/>
    </location>
</feature>
<dbReference type="AlphaFoldDB" id="A0A1X2HYU1"/>
<sequence>MSATAKIPSTRVQNQTLPSDRAPAPLSAFGGEVSSSFEEPIQTRSQAKRKRMKNHSDSPSDSFEEKEAQDFDIGSTSSLSDLCDDDEMVELCRQAEERQEQELQQTQAEPWETIGSQNSIPSLRKRPLPTFYQDWDTPSPKYNKKNNAPTRSTSSKKRKSWSRDTTFTKSNNDDSKAFGDNDKPTSALIHQSPSEIKTTITQQQTDLFSPVSPVPASIANDDISMFTPTSNNRCDKKENDGQTDDNDDGLEQEQEKGDLYEHNQQLSVFLGGEGNDDDDNDESDQLSTSSDEDDDEGNRPRMTTINNGDGEGSPIISQMANHRPLDDQQNQLKESLTPTISQELPSSMECHSDTQSTDVSMRRDDDHELNATNKSDEPSLNLKKEQDIIMDGNVRPVGFLKRVASYIFG</sequence>
<evidence type="ECO:0000313" key="2">
    <source>
        <dbReference type="EMBL" id="ORZ05422.1"/>
    </source>
</evidence>
<dbReference type="EMBL" id="MCGE01000044">
    <property type="protein sequence ID" value="ORZ05422.1"/>
    <property type="molecule type" value="Genomic_DNA"/>
</dbReference>
<reference evidence="2 3" key="1">
    <citation type="submission" date="2016-07" db="EMBL/GenBank/DDBJ databases">
        <title>Pervasive Adenine N6-methylation of Active Genes in Fungi.</title>
        <authorList>
            <consortium name="DOE Joint Genome Institute"/>
            <person name="Mondo S.J."/>
            <person name="Dannebaum R.O."/>
            <person name="Kuo R.C."/>
            <person name="Labutti K."/>
            <person name="Haridas S."/>
            <person name="Kuo A."/>
            <person name="Salamov A."/>
            <person name="Ahrendt S.R."/>
            <person name="Lipzen A."/>
            <person name="Sullivan W."/>
            <person name="Andreopoulos W.B."/>
            <person name="Clum A."/>
            <person name="Lindquist E."/>
            <person name="Daum C."/>
            <person name="Ramamoorthy G.K."/>
            <person name="Gryganskyi A."/>
            <person name="Culley D."/>
            <person name="Magnuson J.K."/>
            <person name="James T.Y."/>
            <person name="O'Malley M.A."/>
            <person name="Stajich J.E."/>
            <person name="Spatafora J.W."/>
            <person name="Visel A."/>
            <person name="Grigoriev I.V."/>
        </authorList>
    </citation>
    <scope>NUCLEOTIDE SEQUENCE [LARGE SCALE GENOMIC DNA]</scope>
    <source>
        <strain evidence="2 3">NRRL 1336</strain>
    </source>
</reference>
<feature type="region of interest" description="Disordered" evidence="1">
    <location>
        <begin position="1"/>
        <end position="384"/>
    </location>
</feature>
<protein>
    <submittedName>
        <fullName evidence="2">Uncharacterized protein</fullName>
    </submittedName>
</protein>
<feature type="compositionally biased region" description="Basic and acidic residues" evidence="1">
    <location>
        <begin position="54"/>
        <end position="69"/>
    </location>
</feature>
<feature type="compositionally biased region" description="Polar residues" evidence="1">
    <location>
        <begin position="188"/>
        <end position="207"/>
    </location>
</feature>
<evidence type="ECO:0000256" key="1">
    <source>
        <dbReference type="SAM" id="MobiDB-lite"/>
    </source>
</evidence>
<comment type="caution">
    <text evidence="2">The sequence shown here is derived from an EMBL/GenBank/DDBJ whole genome shotgun (WGS) entry which is preliminary data.</text>
</comment>